<evidence type="ECO:0000313" key="3">
    <source>
        <dbReference type="Proteomes" id="UP001177670"/>
    </source>
</evidence>
<organism evidence="2 3">
    <name type="scientific">Melipona bicolor</name>
    <dbReference type="NCBI Taxonomy" id="60889"/>
    <lineage>
        <taxon>Eukaryota</taxon>
        <taxon>Metazoa</taxon>
        <taxon>Ecdysozoa</taxon>
        <taxon>Arthropoda</taxon>
        <taxon>Hexapoda</taxon>
        <taxon>Insecta</taxon>
        <taxon>Pterygota</taxon>
        <taxon>Neoptera</taxon>
        <taxon>Endopterygota</taxon>
        <taxon>Hymenoptera</taxon>
        <taxon>Apocrita</taxon>
        <taxon>Aculeata</taxon>
        <taxon>Apoidea</taxon>
        <taxon>Anthophila</taxon>
        <taxon>Apidae</taxon>
        <taxon>Melipona</taxon>
    </lineage>
</organism>
<dbReference type="Proteomes" id="UP001177670">
    <property type="component" value="Unassembled WGS sequence"/>
</dbReference>
<evidence type="ECO:0000313" key="2">
    <source>
        <dbReference type="EMBL" id="KAK1133614.1"/>
    </source>
</evidence>
<proteinExistence type="predicted"/>
<comment type="caution">
    <text evidence="2">The sequence shown here is derived from an EMBL/GenBank/DDBJ whole genome shotgun (WGS) entry which is preliminary data.</text>
</comment>
<gene>
    <name evidence="2" type="ORF">K0M31_011415</name>
</gene>
<feature type="non-terminal residue" evidence="2">
    <location>
        <position position="1"/>
    </location>
</feature>
<accession>A0AA40G9Q1</accession>
<reference evidence="2" key="1">
    <citation type="submission" date="2021-10" db="EMBL/GenBank/DDBJ databases">
        <title>Melipona bicolor Genome sequencing and assembly.</title>
        <authorList>
            <person name="Araujo N.S."/>
            <person name="Arias M.C."/>
        </authorList>
    </citation>
    <scope>NUCLEOTIDE SEQUENCE</scope>
    <source>
        <strain evidence="2">USP_2M_L1-L4_2017</strain>
        <tissue evidence="2">Whole body</tissue>
    </source>
</reference>
<keyword evidence="3" id="KW-1185">Reference proteome</keyword>
<feature type="non-terminal residue" evidence="2">
    <location>
        <position position="59"/>
    </location>
</feature>
<sequence>FLENKRKINDNLDQRGLTGGYYYVNLSAMLKLSRGGGSASQLASSDSDISKEPLSSCKT</sequence>
<protein>
    <submittedName>
        <fullName evidence="2">Uncharacterized protein</fullName>
    </submittedName>
</protein>
<feature type="region of interest" description="Disordered" evidence="1">
    <location>
        <begin position="36"/>
        <end position="59"/>
    </location>
</feature>
<dbReference type="EMBL" id="JAHYIQ010000003">
    <property type="protein sequence ID" value="KAK1133614.1"/>
    <property type="molecule type" value="Genomic_DNA"/>
</dbReference>
<name>A0AA40G9Q1_9HYME</name>
<evidence type="ECO:0000256" key="1">
    <source>
        <dbReference type="SAM" id="MobiDB-lite"/>
    </source>
</evidence>
<dbReference type="AlphaFoldDB" id="A0AA40G9Q1"/>